<dbReference type="GO" id="GO:0098552">
    <property type="term" value="C:side of membrane"/>
    <property type="evidence" value="ECO:0007669"/>
    <property type="project" value="UniProtKB-KW"/>
</dbReference>
<comment type="similarity">
    <text evidence="2 9">Belongs to the glycosyl hydrolase 72 family.</text>
</comment>
<evidence type="ECO:0000256" key="8">
    <source>
        <dbReference type="ARBA" id="ARBA00023288"/>
    </source>
</evidence>
<evidence type="ECO:0000256" key="9">
    <source>
        <dbReference type="RuleBase" id="RU361209"/>
    </source>
</evidence>
<dbReference type="Proteomes" id="UP001303222">
    <property type="component" value="Unassembled WGS sequence"/>
</dbReference>
<dbReference type="EMBL" id="MU859293">
    <property type="protein sequence ID" value="KAK3947987.1"/>
    <property type="molecule type" value="Genomic_DNA"/>
</dbReference>
<keyword evidence="10" id="KW-1133">Transmembrane helix</keyword>
<dbReference type="Gene3D" id="3.20.20.80">
    <property type="entry name" value="Glycosidases"/>
    <property type="match status" value="1"/>
</dbReference>
<dbReference type="InterPro" id="IPR004886">
    <property type="entry name" value="Glucanosyltransferase"/>
</dbReference>
<keyword evidence="6" id="KW-1015">Disulfide bond</keyword>
<dbReference type="AlphaFoldDB" id="A0AAN6SBC4"/>
<dbReference type="PANTHER" id="PTHR31468">
    <property type="entry name" value="1,3-BETA-GLUCANOSYLTRANSFERASE GAS1"/>
    <property type="match status" value="1"/>
</dbReference>
<reference evidence="12" key="2">
    <citation type="submission" date="2023-06" db="EMBL/GenBank/DDBJ databases">
        <authorList>
            <consortium name="Lawrence Berkeley National Laboratory"/>
            <person name="Mondo S.J."/>
            <person name="Hensen N."/>
            <person name="Bonometti L."/>
            <person name="Westerberg I."/>
            <person name="Brannstrom I.O."/>
            <person name="Guillou S."/>
            <person name="Cros-Aarteil S."/>
            <person name="Calhoun S."/>
            <person name="Haridas S."/>
            <person name="Kuo A."/>
            <person name="Pangilinan J."/>
            <person name="Riley R."/>
            <person name="Labutti K."/>
            <person name="Andreopoulos B."/>
            <person name="Lipzen A."/>
            <person name="Chen C."/>
            <person name="Yanf M."/>
            <person name="Daum C."/>
            <person name="Ng V."/>
            <person name="Clum A."/>
            <person name="Steindorff A."/>
            <person name="Ohm R."/>
            <person name="Martin F."/>
            <person name="Silar P."/>
            <person name="Natvig D."/>
            <person name="Lalanne C."/>
            <person name="Gautier V."/>
            <person name="Ament-Velasquez S.L."/>
            <person name="Kruys A."/>
            <person name="Hutchinson M.I."/>
            <person name="Powell A.J."/>
            <person name="Barry K."/>
            <person name="Miller A.N."/>
            <person name="Grigoriev I.V."/>
            <person name="Debuchy R."/>
            <person name="Gladieux P."/>
            <person name="Thoren M.H."/>
            <person name="Johannesson H."/>
        </authorList>
    </citation>
    <scope>NUCLEOTIDE SEQUENCE</scope>
    <source>
        <strain evidence="12">CBS 626.80</strain>
    </source>
</reference>
<evidence type="ECO:0000256" key="2">
    <source>
        <dbReference type="ARBA" id="ARBA00007528"/>
    </source>
</evidence>
<keyword evidence="3 9" id="KW-0336">GPI-anchor</keyword>
<feature type="domain" description="X8" evidence="11">
    <location>
        <begin position="380"/>
        <end position="470"/>
    </location>
</feature>
<dbReference type="PANTHER" id="PTHR31468:SF2">
    <property type="entry name" value="1,3-BETA-GLUCANOSYLTRANSFERASE GAS1"/>
    <property type="match status" value="1"/>
</dbReference>
<keyword evidence="7" id="KW-0325">Glycoprotein</keyword>
<evidence type="ECO:0000256" key="7">
    <source>
        <dbReference type="ARBA" id="ARBA00023180"/>
    </source>
</evidence>
<evidence type="ECO:0000256" key="4">
    <source>
        <dbReference type="ARBA" id="ARBA00022729"/>
    </source>
</evidence>
<dbReference type="EC" id="2.4.1.-" evidence="9"/>
<proteinExistence type="inferred from homology"/>
<dbReference type="SUPFAM" id="SSF51445">
    <property type="entry name" value="(Trans)glycosidases"/>
    <property type="match status" value="1"/>
</dbReference>
<evidence type="ECO:0000259" key="11">
    <source>
        <dbReference type="SMART" id="SM00768"/>
    </source>
</evidence>
<keyword evidence="5 9" id="KW-0472">Membrane</keyword>
<dbReference type="GO" id="GO:0005886">
    <property type="term" value="C:plasma membrane"/>
    <property type="evidence" value="ECO:0007669"/>
    <property type="project" value="UniProtKB-SubCell"/>
</dbReference>
<evidence type="ECO:0000313" key="12">
    <source>
        <dbReference type="EMBL" id="KAK3947987.1"/>
    </source>
</evidence>
<dbReference type="GO" id="GO:0031505">
    <property type="term" value="P:fungal-type cell wall organization"/>
    <property type="evidence" value="ECO:0007669"/>
    <property type="project" value="TreeGrafter"/>
</dbReference>
<dbReference type="FunFam" id="3.20.20.80:FF:000038">
    <property type="entry name" value="1,3-beta-glucanosyltransferase"/>
    <property type="match status" value="1"/>
</dbReference>
<feature type="signal peptide" evidence="9">
    <location>
        <begin position="1"/>
        <end position="20"/>
    </location>
</feature>
<organism evidence="12 13">
    <name type="scientific">Pseudoneurospora amorphoporcata</name>
    <dbReference type="NCBI Taxonomy" id="241081"/>
    <lineage>
        <taxon>Eukaryota</taxon>
        <taxon>Fungi</taxon>
        <taxon>Dikarya</taxon>
        <taxon>Ascomycota</taxon>
        <taxon>Pezizomycotina</taxon>
        <taxon>Sordariomycetes</taxon>
        <taxon>Sordariomycetidae</taxon>
        <taxon>Sordariales</taxon>
        <taxon>Sordariaceae</taxon>
        <taxon>Pseudoneurospora</taxon>
    </lineage>
</organism>
<evidence type="ECO:0000256" key="3">
    <source>
        <dbReference type="ARBA" id="ARBA00022622"/>
    </source>
</evidence>
<dbReference type="Pfam" id="PF07983">
    <property type="entry name" value="X8"/>
    <property type="match status" value="1"/>
</dbReference>
<keyword evidence="10" id="KW-0812">Transmembrane</keyword>
<comment type="caution">
    <text evidence="12">The sequence shown here is derived from an EMBL/GenBank/DDBJ whole genome shotgun (WGS) entry which is preliminary data.</text>
</comment>
<dbReference type="GO" id="GO:0071970">
    <property type="term" value="P:fungal-type cell wall (1-&gt;3)-beta-D-glucan biosynthetic process"/>
    <property type="evidence" value="ECO:0007669"/>
    <property type="project" value="TreeGrafter"/>
</dbReference>
<dbReference type="InterPro" id="IPR012946">
    <property type="entry name" value="X8"/>
</dbReference>
<evidence type="ECO:0000256" key="10">
    <source>
        <dbReference type="SAM" id="Phobius"/>
    </source>
</evidence>
<sequence length="541" mass="57855">MVTSKAALVAGLTLASQASAALQPIVMKGTKFFYENGTQFYIKGIAYQQDTAGAGGETTTGTFRDPLADEEACKRDVPIMKAAGTNAIRTYAIDPTADHSACMKLLDDAGIYVISDLSEPSKSINRDDPRWDVTLYKRYTDVIDEMSKYTNVIGFFAGNEVSNNATNTDASAYVKAAVRDTKNYIKKNVKRWMGVGYAANDDAKIRAEIAHYFNCGNQDEAIDFWGYNIYEWCGHNTIKGSGYQEQIDFFKNYSIPVFFAEYGCNIPDGAEGRLFEETTALYSDAMTDVFSGGIVYMYFQEENDYGLVNVSGSSAKTLKNYDRLKKAVLGATPKTVDMDAYKPTNEAAECPDVTSNWKVTGDALPPTPDEKLCDCMYQSLTCVPNKSLKPTAYGDLFGVVCGNDPAACAGILGNTSTGVYGSYAMCNSLQQLGYVMDQYYKNQKYASHACDFNGQASTNGAAKTDPTCSAALQSADAANAVAATATAGSGNGGTEGGAAASTSSSSFASPVAMKSFFTVADMAVGLYVVVAMGVGAGMVML</sequence>
<dbReference type="GO" id="GO:0042124">
    <property type="term" value="F:1,3-beta-glucanosyltransferase activity"/>
    <property type="evidence" value="ECO:0007669"/>
    <property type="project" value="TreeGrafter"/>
</dbReference>
<reference evidence="12" key="1">
    <citation type="journal article" date="2023" name="Mol. Phylogenet. Evol.">
        <title>Genome-scale phylogeny and comparative genomics of the fungal order Sordariales.</title>
        <authorList>
            <person name="Hensen N."/>
            <person name="Bonometti L."/>
            <person name="Westerberg I."/>
            <person name="Brannstrom I.O."/>
            <person name="Guillou S."/>
            <person name="Cros-Aarteil S."/>
            <person name="Calhoun S."/>
            <person name="Haridas S."/>
            <person name="Kuo A."/>
            <person name="Mondo S."/>
            <person name="Pangilinan J."/>
            <person name="Riley R."/>
            <person name="LaButti K."/>
            <person name="Andreopoulos B."/>
            <person name="Lipzen A."/>
            <person name="Chen C."/>
            <person name="Yan M."/>
            <person name="Daum C."/>
            <person name="Ng V."/>
            <person name="Clum A."/>
            <person name="Steindorff A."/>
            <person name="Ohm R.A."/>
            <person name="Martin F."/>
            <person name="Silar P."/>
            <person name="Natvig D.O."/>
            <person name="Lalanne C."/>
            <person name="Gautier V."/>
            <person name="Ament-Velasquez S.L."/>
            <person name="Kruys A."/>
            <person name="Hutchinson M.I."/>
            <person name="Powell A.J."/>
            <person name="Barry K."/>
            <person name="Miller A.N."/>
            <person name="Grigoriev I.V."/>
            <person name="Debuchy R."/>
            <person name="Gladieux P."/>
            <person name="Hiltunen Thoren M."/>
            <person name="Johannesson H."/>
        </authorList>
    </citation>
    <scope>NUCLEOTIDE SEQUENCE</scope>
    <source>
        <strain evidence="12">CBS 626.80</strain>
    </source>
</reference>
<feature type="transmembrane region" description="Helical" evidence="10">
    <location>
        <begin position="516"/>
        <end position="539"/>
    </location>
</feature>
<gene>
    <name evidence="12" type="ORF">QBC32DRAFT_69288</name>
</gene>
<protein>
    <recommendedName>
        <fullName evidence="9">1,3-beta-glucanosyltransferase</fullName>
        <ecNumber evidence="9">2.4.1.-</ecNumber>
    </recommendedName>
</protein>
<keyword evidence="8 9" id="KW-0449">Lipoprotein</keyword>
<comment type="function">
    <text evidence="9">Splits internally a 1,3-beta-glucan molecule and transfers the newly generated reducing end (the donor) to the non-reducing end of another 1,3-beta-glucan molecule (the acceptor) forming a 1,3-beta linkage, resulting in the elongation of 1,3-beta-glucan chains in the cell wall.</text>
</comment>
<keyword evidence="9" id="KW-0808">Transferase</keyword>
<name>A0AAN6SBC4_9PEZI</name>
<dbReference type="InterPro" id="IPR017853">
    <property type="entry name" value="GH"/>
</dbReference>
<comment type="subcellular location">
    <subcellularLocation>
        <location evidence="1 9">Cell membrane</location>
        <topology evidence="1 9">Lipid-anchor</topology>
        <topology evidence="1 9">GPI-anchor</topology>
    </subcellularLocation>
</comment>
<evidence type="ECO:0000313" key="13">
    <source>
        <dbReference type="Proteomes" id="UP001303222"/>
    </source>
</evidence>
<dbReference type="SMART" id="SM00768">
    <property type="entry name" value="X8"/>
    <property type="match status" value="1"/>
</dbReference>
<dbReference type="Pfam" id="PF03198">
    <property type="entry name" value="Glyco_hydro_72"/>
    <property type="match status" value="1"/>
</dbReference>
<feature type="chain" id="PRO_5042668836" description="1,3-beta-glucanosyltransferase" evidence="9">
    <location>
        <begin position="21"/>
        <end position="541"/>
    </location>
</feature>
<evidence type="ECO:0000256" key="5">
    <source>
        <dbReference type="ARBA" id="ARBA00023136"/>
    </source>
</evidence>
<evidence type="ECO:0000256" key="6">
    <source>
        <dbReference type="ARBA" id="ARBA00023157"/>
    </source>
</evidence>
<keyword evidence="13" id="KW-1185">Reference proteome</keyword>
<evidence type="ECO:0000256" key="1">
    <source>
        <dbReference type="ARBA" id="ARBA00004609"/>
    </source>
</evidence>
<dbReference type="Gene3D" id="1.20.58.1040">
    <property type="match status" value="1"/>
</dbReference>
<accession>A0AAN6SBC4</accession>
<keyword evidence="4 9" id="KW-0732">Signal</keyword>